<sequence>MKNYLQGLLTGVAAGLLIGYLTAPNSGKKTRKKIVKVLDRQARDLTDGISDQWDRTIAMAEGVVDRVRG</sequence>
<dbReference type="Pfam" id="PF12732">
    <property type="entry name" value="YtxH"/>
    <property type="match status" value="1"/>
</dbReference>
<reference evidence="2 3" key="1">
    <citation type="submission" date="2020-07" db="EMBL/GenBank/DDBJ databases">
        <title>Spirosoma foliorum sp. nov., isolated from the leaves on the Nejang mountain Korea, Republic of.</title>
        <authorList>
            <person name="Ho H."/>
            <person name="Lee Y.-J."/>
            <person name="Nurcahyanto D.-A."/>
            <person name="Kim S.-G."/>
        </authorList>
    </citation>
    <scope>NUCLEOTIDE SEQUENCE [LARGE SCALE GENOMIC DNA]</scope>
    <source>
        <strain evidence="2 3">PL0136</strain>
    </source>
</reference>
<dbReference type="InterPro" id="IPR024623">
    <property type="entry name" value="YtxH"/>
</dbReference>
<organism evidence="2 3">
    <name type="scientific">Spirosoma foliorum</name>
    <dbReference type="NCBI Taxonomy" id="2710596"/>
    <lineage>
        <taxon>Bacteria</taxon>
        <taxon>Pseudomonadati</taxon>
        <taxon>Bacteroidota</taxon>
        <taxon>Cytophagia</taxon>
        <taxon>Cytophagales</taxon>
        <taxon>Cytophagaceae</taxon>
        <taxon>Spirosoma</taxon>
    </lineage>
</organism>
<keyword evidence="1" id="KW-1133">Transmembrane helix</keyword>
<keyword evidence="1" id="KW-0472">Membrane</keyword>
<dbReference type="AlphaFoldDB" id="A0A7G5H510"/>
<keyword evidence="3" id="KW-1185">Reference proteome</keyword>
<dbReference type="RefSeq" id="WP_182463574.1">
    <property type="nucleotide sequence ID" value="NZ_CP059732.1"/>
</dbReference>
<evidence type="ECO:0000313" key="3">
    <source>
        <dbReference type="Proteomes" id="UP000515369"/>
    </source>
</evidence>
<keyword evidence="1" id="KW-0812">Transmembrane</keyword>
<dbReference type="Proteomes" id="UP000515369">
    <property type="component" value="Chromosome"/>
</dbReference>
<protein>
    <submittedName>
        <fullName evidence="2">YtxH domain-containing protein</fullName>
    </submittedName>
</protein>
<evidence type="ECO:0000313" key="2">
    <source>
        <dbReference type="EMBL" id="QMW06202.1"/>
    </source>
</evidence>
<evidence type="ECO:0000256" key="1">
    <source>
        <dbReference type="SAM" id="Phobius"/>
    </source>
</evidence>
<accession>A0A7G5H510</accession>
<dbReference type="KEGG" id="sfol:H3H32_15585"/>
<proteinExistence type="predicted"/>
<feature type="transmembrane region" description="Helical" evidence="1">
    <location>
        <begin position="6"/>
        <end position="23"/>
    </location>
</feature>
<gene>
    <name evidence="2" type="ORF">H3H32_15585</name>
</gene>
<name>A0A7G5H510_9BACT</name>
<dbReference type="EMBL" id="CP059732">
    <property type="protein sequence ID" value="QMW06202.1"/>
    <property type="molecule type" value="Genomic_DNA"/>
</dbReference>